<comment type="subcellular location">
    <subcellularLocation>
        <location evidence="1">Membrane</location>
        <topology evidence="1">Multi-pass membrane protein</topology>
    </subcellularLocation>
</comment>
<evidence type="ECO:0000256" key="2">
    <source>
        <dbReference type="ARBA" id="ARBA00022692"/>
    </source>
</evidence>
<dbReference type="InterPro" id="IPR002048">
    <property type="entry name" value="EF_hand_dom"/>
</dbReference>
<dbReference type="Proteomes" id="UP001189429">
    <property type="component" value="Unassembled WGS sequence"/>
</dbReference>
<accession>A0ABN9XLV2</accession>
<evidence type="ECO:0000256" key="4">
    <source>
        <dbReference type="ARBA" id="ARBA00023136"/>
    </source>
</evidence>
<dbReference type="SUPFAM" id="SSF81324">
    <property type="entry name" value="Voltage-gated potassium channels"/>
    <property type="match status" value="1"/>
</dbReference>
<dbReference type="PANTHER" id="PTHR43336:SF3">
    <property type="entry name" value="GUANYLATE CYCLASE DOMAIN-CONTAINING PROTEIN"/>
    <property type="match status" value="1"/>
</dbReference>
<evidence type="ECO:0000256" key="3">
    <source>
        <dbReference type="ARBA" id="ARBA00022989"/>
    </source>
</evidence>
<feature type="region of interest" description="Disordered" evidence="5">
    <location>
        <begin position="261"/>
        <end position="312"/>
    </location>
</feature>
<gene>
    <name evidence="8" type="ORF">PCOR1329_LOCUS76979</name>
</gene>
<keyword evidence="2 6" id="KW-0812">Transmembrane</keyword>
<feature type="domain" description="EF-hand" evidence="7">
    <location>
        <begin position="588"/>
        <end position="623"/>
    </location>
</feature>
<evidence type="ECO:0000256" key="5">
    <source>
        <dbReference type="SAM" id="MobiDB-lite"/>
    </source>
</evidence>
<keyword evidence="9" id="KW-1185">Reference proteome</keyword>
<protein>
    <recommendedName>
        <fullName evidence="7">EF-hand domain-containing protein</fullName>
    </recommendedName>
</protein>
<name>A0ABN9XLV2_9DINO</name>
<proteinExistence type="predicted"/>
<evidence type="ECO:0000313" key="9">
    <source>
        <dbReference type="Proteomes" id="UP001189429"/>
    </source>
</evidence>
<evidence type="ECO:0000313" key="8">
    <source>
        <dbReference type="EMBL" id="CAK0899476.1"/>
    </source>
</evidence>
<feature type="region of interest" description="Disordered" evidence="5">
    <location>
        <begin position="663"/>
        <end position="727"/>
    </location>
</feature>
<keyword evidence="4 6" id="KW-0472">Membrane</keyword>
<reference evidence="8" key="1">
    <citation type="submission" date="2023-10" db="EMBL/GenBank/DDBJ databases">
        <authorList>
            <person name="Chen Y."/>
            <person name="Shah S."/>
            <person name="Dougan E. K."/>
            <person name="Thang M."/>
            <person name="Chan C."/>
        </authorList>
    </citation>
    <scope>NUCLEOTIDE SEQUENCE [LARGE SCALE GENOMIC DNA]</scope>
</reference>
<sequence>MPRAAGASVATRRGPSHVMDEPAGSAQAADLQRLAAQRTHQAMANGGGRLCTGSARMVPWRPPWCHTLVQLLLVRRLRSLADDAGAAPCEAALTTSSIYHWRALWQRSIPATPHLEQWLVELARRSSCAACAPRFGALRSTSQGAMPPGEGCVLCAAAAARAAPGSSRRPRFGLLGGSGLPRAAASRHSRPEVGIIGGASAAALVRSATSAAESPGGGLPRLVAACPWPAPSRPHSWAVAIEARASKQVLLLLALRQRPRTEQGATATSPPAARGAAHAAQSLRSSRASAGSGAAPARRRPPRQLPALSRDQGYSMPAAALRLDDTATSSGGAEVSPPMKMTARSEGTTPCMGRMDTHFGSGYDIGAASLIDGKLALEFGELFGDEALRRASLADASTAPDAPQTQKSSYVMKKLSRKRGEPGYWQERAHLAMYRLVQHRVFTSVFLLLTFFALFAPDLDLLYGDKNSEIVVAATTNVVFGFFCFEMVLQSFAKPQYFPRWPLFIDFISLVSIVPDTYFFKVAMSNPDVLVSGRLSSFESFFKLATRSTRAFRLNRLFRIVKIVALVPRVTNLFVRNKRNVDAQVDKMLAKKLERVFAVLDEDLDNKIEYESLQLCLSRMKKGKGMQDRVSQTTMLAAPSSTFMNIGASGGVSVRSLKTHMSLRTPTSRGHHRVVTSAATSSTLGEKAATPMSGSPTDSREASSQLVWQKAETDSRGQDSITRAAPPVRSSVTSNLVSEDSVTLDVFKGKIMEDEWVYQKLRAACEAELRNSHSVGNMASKHAEDVGMKVALAVLVMLLAVNLLSPTQVDLSALQGLRYLDHQRPKKLPMCRNDAFVGLCAPGGWAAVRRAARTRFPRRSGAAKVVRKMADGSMNATGTFLKACFVPEPTTIGRVSLGLK</sequence>
<organism evidence="8 9">
    <name type="scientific">Prorocentrum cordatum</name>
    <dbReference type="NCBI Taxonomy" id="2364126"/>
    <lineage>
        <taxon>Eukaryota</taxon>
        <taxon>Sar</taxon>
        <taxon>Alveolata</taxon>
        <taxon>Dinophyceae</taxon>
        <taxon>Prorocentrales</taxon>
        <taxon>Prorocentraceae</taxon>
        <taxon>Prorocentrum</taxon>
    </lineage>
</organism>
<dbReference type="EMBL" id="CAUYUJ010020615">
    <property type="protein sequence ID" value="CAK0899476.1"/>
    <property type="molecule type" value="Genomic_DNA"/>
</dbReference>
<dbReference type="PANTHER" id="PTHR43336">
    <property type="entry name" value="OXYGEN SENSOR HISTIDINE KINASE RESPONSE REGULATOR DEVS/DOSS"/>
    <property type="match status" value="1"/>
</dbReference>
<dbReference type="InterPro" id="IPR027359">
    <property type="entry name" value="Volt_channel_dom_sf"/>
</dbReference>
<feature type="compositionally biased region" description="Polar residues" evidence="5">
    <location>
        <begin position="692"/>
        <end position="707"/>
    </location>
</feature>
<comment type="caution">
    <text evidence="8">The sequence shown here is derived from an EMBL/GenBank/DDBJ whole genome shotgun (WGS) entry which is preliminary data.</text>
</comment>
<dbReference type="Gene3D" id="1.20.120.350">
    <property type="entry name" value="Voltage-gated potassium channels. Chain C"/>
    <property type="match status" value="1"/>
</dbReference>
<evidence type="ECO:0000256" key="1">
    <source>
        <dbReference type="ARBA" id="ARBA00004141"/>
    </source>
</evidence>
<feature type="transmembrane region" description="Helical" evidence="6">
    <location>
        <begin position="441"/>
        <end position="463"/>
    </location>
</feature>
<keyword evidence="3 6" id="KW-1133">Transmembrane helix</keyword>
<evidence type="ECO:0000256" key="6">
    <source>
        <dbReference type="SAM" id="Phobius"/>
    </source>
</evidence>
<feature type="compositionally biased region" description="Low complexity" evidence="5">
    <location>
        <begin position="264"/>
        <end position="296"/>
    </location>
</feature>
<evidence type="ECO:0000259" key="7">
    <source>
        <dbReference type="PROSITE" id="PS50222"/>
    </source>
</evidence>
<dbReference type="PROSITE" id="PS50222">
    <property type="entry name" value="EF_HAND_2"/>
    <property type="match status" value="1"/>
</dbReference>
<feature type="transmembrane region" description="Helical" evidence="6">
    <location>
        <begin position="470"/>
        <end position="489"/>
    </location>
</feature>
<feature type="region of interest" description="Disordered" evidence="5">
    <location>
        <begin position="1"/>
        <end position="26"/>
    </location>
</feature>